<feature type="compositionally biased region" description="Polar residues" evidence="1">
    <location>
        <begin position="1"/>
        <end position="10"/>
    </location>
</feature>
<accession>A0ABR2JW92</accession>
<dbReference type="EMBL" id="JAPFFF010000009">
    <property type="protein sequence ID" value="KAK8882696.1"/>
    <property type="molecule type" value="Genomic_DNA"/>
</dbReference>
<gene>
    <name evidence="2" type="ORF">M9Y10_045338</name>
</gene>
<name>A0ABR2JW92_9EUKA</name>
<reference evidence="2 3" key="1">
    <citation type="submission" date="2024-04" db="EMBL/GenBank/DDBJ databases">
        <title>Tritrichomonas musculus Genome.</title>
        <authorList>
            <person name="Alves-Ferreira E."/>
            <person name="Grigg M."/>
            <person name="Lorenzi H."/>
            <person name="Galac M."/>
        </authorList>
    </citation>
    <scope>NUCLEOTIDE SEQUENCE [LARGE SCALE GENOMIC DNA]</scope>
    <source>
        <strain evidence="2 3">EAF2021</strain>
    </source>
</reference>
<evidence type="ECO:0000313" key="2">
    <source>
        <dbReference type="EMBL" id="KAK8882696.1"/>
    </source>
</evidence>
<keyword evidence="3" id="KW-1185">Reference proteome</keyword>
<proteinExistence type="predicted"/>
<evidence type="ECO:0000256" key="1">
    <source>
        <dbReference type="SAM" id="MobiDB-lite"/>
    </source>
</evidence>
<protein>
    <submittedName>
        <fullName evidence="2">Uncharacterized protein</fullName>
    </submittedName>
</protein>
<sequence length="57" mass="6429">MRKPNKNQTPLFGRAGVESHRVETSSGTSVRKSRTDSEKMRKPIRSNAPSFAQDNVR</sequence>
<feature type="compositionally biased region" description="Polar residues" evidence="1">
    <location>
        <begin position="47"/>
        <end position="57"/>
    </location>
</feature>
<organism evidence="2 3">
    <name type="scientific">Tritrichomonas musculus</name>
    <dbReference type="NCBI Taxonomy" id="1915356"/>
    <lineage>
        <taxon>Eukaryota</taxon>
        <taxon>Metamonada</taxon>
        <taxon>Parabasalia</taxon>
        <taxon>Tritrichomonadida</taxon>
        <taxon>Tritrichomonadidae</taxon>
        <taxon>Tritrichomonas</taxon>
    </lineage>
</organism>
<evidence type="ECO:0000313" key="3">
    <source>
        <dbReference type="Proteomes" id="UP001470230"/>
    </source>
</evidence>
<comment type="caution">
    <text evidence="2">The sequence shown here is derived from an EMBL/GenBank/DDBJ whole genome shotgun (WGS) entry which is preliminary data.</text>
</comment>
<feature type="region of interest" description="Disordered" evidence="1">
    <location>
        <begin position="1"/>
        <end position="57"/>
    </location>
</feature>
<dbReference type="Proteomes" id="UP001470230">
    <property type="component" value="Unassembled WGS sequence"/>
</dbReference>